<dbReference type="GO" id="GO:0005759">
    <property type="term" value="C:mitochondrial matrix"/>
    <property type="evidence" value="ECO:0007669"/>
    <property type="project" value="TreeGrafter"/>
</dbReference>
<dbReference type="PANTHER" id="PTHR43016:SF13">
    <property type="entry name" value="PRESEQUENCE PROTEASE, MITOCHONDRIAL"/>
    <property type="match status" value="1"/>
</dbReference>
<dbReference type="Proteomes" id="UP001163046">
    <property type="component" value="Unassembled WGS sequence"/>
</dbReference>
<dbReference type="SUPFAM" id="SSF63411">
    <property type="entry name" value="LuxS/MPP-like metallohydrolase"/>
    <property type="match status" value="1"/>
</dbReference>
<protein>
    <submittedName>
        <fullName evidence="1">Presequence protease, mitochondrial</fullName>
    </submittedName>
</protein>
<dbReference type="AlphaFoldDB" id="A0A9W9ZPU2"/>
<keyword evidence="1" id="KW-0645">Protease</keyword>
<name>A0A9W9ZPU2_9CNID</name>
<evidence type="ECO:0000313" key="1">
    <source>
        <dbReference type="EMBL" id="KAJ7385726.1"/>
    </source>
</evidence>
<evidence type="ECO:0000313" key="2">
    <source>
        <dbReference type="Proteomes" id="UP001163046"/>
    </source>
</evidence>
<dbReference type="GO" id="GO:0016485">
    <property type="term" value="P:protein processing"/>
    <property type="evidence" value="ECO:0007669"/>
    <property type="project" value="TreeGrafter"/>
</dbReference>
<proteinExistence type="predicted"/>
<dbReference type="OrthoDB" id="10250783at2759"/>
<gene>
    <name evidence="1" type="primary">PITRM1_3</name>
    <name evidence="1" type="ORF">OS493_013758</name>
</gene>
<dbReference type="Gene3D" id="3.30.830.10">
    <property type="entry name" value="Metalloenzyme, LuxS/M16 peptidase-like"/>
    <property type="match status" value="1"/>
</dbReference>
<dbReference type="GO" id="GO:0046872">
    <property type="term" value="F:metal ion binding"/>
    <property type="evidence" value="ECO:0007669"/>
    <property type="project" value="InterPro"/>
</dbReference>
<keyword evidence="2" id="KW-1185">Reference proteome</keyword>
<keyword evidence="1" id="KW-0378">Hydrolase</keyword>
<dbReference type="GO" id="GO:0004222">
    <property type="term" value="F:metalloendopeptidase activity"/>
    <property type="evidence" value="ECO:0007669"/>
    <property type="project" value="TreeGrafter"/>
</dbReference>
<comment type="caution">
    <text evidence="1">The sequence shown here is derived from an EMBL/GenBank/DDBJ whole genome shotgun (WGS) entry which is preliminary data.</text>
</comment>
<organism evidence="1 2">
    <name type="scientific">Desmophyllum pertusum</name>
    <dbReference type="NCBI Taxonomy" id="174260"/>
    <lineage>
        <taxon>Eukaryota</taxon>
        <taxon>Metazoa</taxon>
        <taxon>Cnidaria</taxon>
        <taxon>Anthozoa</taxon>
        <taxon>Hexacorallia</taxon>
        <taxon>Scleractinia</taxon>
        <taxon>Caryophylliina</taxon>
        <taxon>Caryophylliidae</taxon>
        <taxon>Desmophyllum</taxon>
    </lineage>
</organism>
<dbReference type="PANTHER" id="PTHR43016">
    <property type="entry name" value="PRESEQUENCE PROTEASE"/>
    <property type="match status" value="1"/>
</dbReference>
<dbReference type="EMBL" id="MU825879">
    <property type="protein sequence ID" value="KAJ7385726.1"/>
    <property type="molecule type" value="Genomic_DNA"/>
</dbReference>
<reference evidence="1" key="1">
    <citation type="submission" date="2023-01" db="EMBL/GenBank/DDBJ databases">
        <title>Genome assembly of the deep-sea coral Lophelia pertusa.</title>
        <authorList>
            <person name="Herrera S."/>
            <person name="Cordes E."/>
        </authorList>
    </citation>
    <scope>NUCLEOTIDE SEQUENCE</scope>
    <source>
        <strain evidence="1">USNM1676648</strain>
        <tissue evidence="1">Polyp</tissue>
    </source>
</reference>
<dbReference type="InterPro" id="IPR011249">
    <property type="entry name" value="Metalloenz_LuxS/M16"/>
</dbReference>
<accession>A0A9W9ZPU2</accession>
<sequence length="112" mass="12682">MIFKGIVFNEMKGAMSTPESLFVHHAQRSLLPSHTYSNNSGGDPLCIPDLTWQQLKDFHASHYHPNIPRELRWSEPREKHVTCPADPMAANPDKQTTVGVHYLTGRFALNIC</sequence>